<feature type="region of interest" description="Disordered" evidence="5">
    <location>
        <begin position="292"/>
        <end position="361"/>
    </location>
</feature>
<feature type="compositionally biased region" description="Low complexity" evidence="5">
    <location>
        <begin position="628"/>
        <end position="640"/>
    </location>
</feature>
<feature type="compositionally biased region" description="Polar residues" evidence="5">
    <location>
        <begin position="292"/>
        <end position="312"/>
    </location>
</feature>
<feature type="region of interest" description="Disordered" evidence="5">
    <location>
        <begin position="980"/>
        <end position="1126"/>
    </location>
</feature>
<feature type="compositionally biased region" description="Polar residues" evidence="5">
    <location>
        <begin position="753"/>
        <end position="774"/>
    </location>
</feature>
<feature type="compositionally biased region" description="Polar residues" evidence="5">
    <location>
        <begin position="1044"/>
        <end position="1054"/>
    </location>
</feature>
<feature type="compositionally biased region" description="Low complexity" evidence="5">
    <location>
        <begin position="697"/>
        <end position="715"/>
    </location>
</feature>
<dbReference type="Proteomes" id="UP000093267">
    <property type="component" value="Chromosome"/>
</dbReference>
<feature type="region of interest" description="Disordered" evidence="5">
    <location>
        <begin position="49"/>
        <end position="95"/>
    </location>
</feature>
<dbReference type="NCBIfam" id="TIGR01167">
    <property type="entry name" value="LPXTG_anchor"/>
    <property type="match status" value="1"/>
</dbReference>
<evidence type="ECO:0000256" key="2">
    <source>
        <dbReference type="ARBA" id="ARBA00022525"/>
    </source>
</evidence>
<feature type="region of interest" description="Disordered" evidence="5">
    <location>
        <begin position="662"/>
        <end position="774"/>
    </location>
</feature>
<dbReference type="Pfam" id="PF00746">
    <property type="entry name" value="Gram_pos_anchor"/>
    <property type="match status" value="1"/>
</dbReference>
<sequence length="1218" mass="123543">MINGNIVGIDKTWPDGDQTHITVDTDTNVATATETPNGQMALTPVSIDAGETTTTGKTTVTNGEPNSITLTHDTTPTDTDGNPTSGPSSTSETILPDGTVAYFKSDTGDAVSVASSNYYVTTTTNDPDGGTTATTTNGNDKVTNIEKTWPDGDQTQVAINTETNVITTTETPNGQEPLTPVIINQGDTATTGKTTVTNNEPTGGVTLSHDTTGTDAEGHPTAPTTIGETVTPTGSVSYENSAVGDAVSVNSSDYYVTTTTTDPDGGTTATTVNGNGDVTQINKTWADGDQTQVSITPDDTEPSTSVVTTAETPNGGEPVGPVSVPTDTAVTTGKTTVTNSEPDGVTLSHTTTGTDADGNPVTVTTSETVTAQGELSYAKSASAAPVNVDPDGYFASTTTDDPNGGTTVTTTNGNGQVTKIDKTWPDGDETQVAVNTSTNVVTTTETPSVQEPLAPVTISPNDTATTGKTTVTNNEPDGVTLSHDTTGTDADGNPTSATTGETVTSTGTTSYTKSASAAPVSVDPSDYSVTTTTDDPNGGTTTTTDGNDKVTKINKTWPDGDKTQVDIDTSNNEITTTETPSGQDPLAPVTTKPGETSTTGKTTVTNDEPDGVTLSHDTTGTDSAGNPTAPSTTGETVTPTGTVSYFKTAVGDAISVDPSDYFVTGEPVTDPDGGTTTTTKDGNGNVVKIDKTWPDSDQTQVDVDTDTNEITTTETPNGQDPMTPVTTQPGKTTTTGKTTVTNNEPNGGVTLSHDITGSDTEGNPTAPSTTGETVTPTGAISYLKTAVGDAVSVDPSNYFVTGQPVTDPDGGTTTTTKDGNGNVVKIDKTWSDGDQTQVDVDTSTNEITTTETPSGQDPLTPVTTQSNETTTTGKTTVTNNEPTGVTLSHDTTGTNSDGNPTAPSTTGETVTPTGTITYTKTANADPVSVDPSDYYVTTTTDDPNGGTTTLTTNGNGEVTTIDKTWPNGDQTHVAIDQNGTATATETPSGQPSLTPITVQPGETSQTGETTVQNNEPNGITLTHGGTGTDTTGNTTGQTGETVTSDGTISYTKSDVPTPPSVSASDYYDNTTGSGNSGTNAGTENNTTGTTGETGTTGTVTGTGSSSETGTDVSTTNSGAHSNTVKTTTIGQGANTIATNSNSTEAGVNNISTAQAASQSVATTNKSLDQPTHTADQTGKQNLPQTSESTNQAGVLGLLGAILGIFGLAGTRRKKHEDN</sequence>
<keyword evidence="4" id="KW-0572">Peptidoglycan-anchor</keyword>
<feature type="region of interest" description="Disordered" evidence="5">
    <location>
        <begin position="801"/>
        <end position="827"/>
    </location>
</feature>
<reference evidence="8 9" key="1">
    <citation type="submission" date="2016-03" db="EMBL/GenBank/DDBJ databases">
        <title>Pediococcus and Lactobacillus from brewery environment - whole genome sequencing and assembly.</title>
        <authorList>
            <person name="Behr J."/>
            <person name="Geissler A.J."/>
            <person name="Vogel R.F."/>
        </authorList>
    </citation>
    <scope>NUCLEOTIDE SEQUENCE [LARGE SCALE GENOMIC DNA]</scope>
    <source>
        <strain evidence="8 9">TMW 1.1995</strain>
    </source>
</reference>
<evidence type="ECO:0000256" key="3">
    <source>
        <dbReference type="ARBA" id="ARBA00022729"/>
    </source>
</evidence>
<feature type="compositionally biased region" description="Polar residues" evidence="5">
    <location>
        <begin position="1116"/>
        <end position="1126"/>
    </location>
</feature>
<feature type="compositionally biased region" description="Low complexity" evidence="5">
    <location>
        <begin position="463"/>
        <end position="472"/>
    </location>
</feature>
<dbReference type="AlphaFoldDB" id="A0A1B2IUL9"/>
<feature type="compositionally biased region" description="Polar residues" evidence="5">
    <location>
        <begin position="222"/>
        <end position="233"/>
    </location>
</feature>
<feature type="compositionally biased region" description="Polar residues" evidence="5">
    <location>
        <begin position="615"/>
        <end position="626"/>
    </location>
</feature>
<evidence type="ECO:0000313" key="8">
    <source>
        <dbReference type="EMBL" id="ANZ65743.1"/>
    </source>
</evidence>
<proteinExistence type="predicted"/>
<feature type="compositionally biased region" description="Low complexity" evidence="5">
    <location>
        <begin position="1069"/>
        <end position="1115"/>
    </location>
</feature>
<feature type="compositionally biased region" description="Polar residues" evidence="5">
    <location>
        <begin position="980"/>
        <end position="1017"/>
    </location>
</feature>
<feature type="compositionally biased region" description="Low complexity" evidence="5">
    <location>
        <begin position="324"/>
        <end position="338"/>
    </location>
</feature>
<evidence type="ECO:0000313" key="9">
    <source>
        <dbReference type="Proteomes" id="UP000093267"/>
    </source>
</evidence>
<name>A0A1B2IUL9_9LACO</name>
<evidence type="ECO:0000256" key="6">
    <source>
        <dbReference type="SAM" id="Phobius"/>
    </source>
</evidence>
<keyword evidence="6" id="KW-0472">Membrane</keyword>
<keyword evidence="9" id="KW-1185">Reference proteome</keyword>
<feature type="region of interest" description="Disordered" evidence="5">
    <location>
        <begin position="397"/>
        <end position="416"/>
    </location>
</feature>
<keyword evidence="1" id="KW-0134">Cell wall</keyword>
<feature type="compositionally biased region" description="Low complexity" evidence="5">
    <location>
        <begin position="1018"/>
        <end position="1043"/>
    </location>
</feature>
<feature type="compositionally biased region" description="Low complexity" evidence="5">
    <location>
        <begin position="801"/>
        <end position="824"/>
    </location>
</feature>
<keyword evidence="6" id="KW-1133">Transmembrane helix</keyword>
<feature type="compositionally biased region" description="Low complexity" evidence="5">
    <location>
        <begin position="52"/>
        <end position="61"/>
    </location>
</feature>
<organism evidence="8 9">
    <name type="scientific">Secundilactobacillus paracollinoides</name>
    <dbReference type="NCBI Taxonomy" id="240427"/>
    <lineage>
        <taxon>Bacteria</taxon>
        <taxon>Bacillati</taxon>
        <taxon>Bacillota</taxon>
        <taxon>Bacilli</taxon>
        <taxon>Lactobacillales</taxon>
        <taxon>Lactobacillaceae</taxon>
        <taxon>Secundilactobacillus</taxon>
    </lineage>
</organism>
<feature type="compositionally biased region" description="Low complexity" evidence="5">
    <location>
        <begin position="495"/>
        <end position="545"/>
    </location>
</feature>
<gene>
    <name evidence="8" type="ORF">AYR63_00330</name>
</gene>
<feature type="compositionally biased region" description="Low complexity" evidence="5">
    <location>
        <begin position="69"/>
        <end position="87"/>
    </location>
</feature>
<evidence type="ECO:0000256" key="4">
    <source>
        <dbReference type="ARBA" id="ARBA00023088"/>
    </source>
</evidence>
<feature type="compositionally biased region" description="Low complexity" evidence="5">
    <location>
        <begin position="723"/>
        <end position="741"/>
    </location>
</feature>
<dbReference type="InterPro" id="IPR019931">
    <property type="entry name" value="LPXTG_anchor"/>
</dbReference>
<dbReference type="PROSITE" id="PS50847">
    <property type="entry name" value="GRAM_POS_ANCHORING"/>
    <property type="match status" value="1"/>
</dbReference>
<dbReference type="EMBL" id="CP014924">
    <property type="protein sequence ID" value="ANZ65743.1"/>
    <property type="molecule type" value="Genomic_DNA"/>
</dbReference>
<keyword evidence="6" id="KW-0812">Transmembrane</keyword>
<feature type="compositionally biased region" description="Polar residues" evidence="5">
    <location>
        <begin position="1164"/>
        <end position="1187"/>
    </location>
</feature>
<feature type="transmembrane region" description="Helical" evidence="6">
    <location>
        <begin position="1192"/>
        <end position="1210"/>
    </location>
</feature>
<feature type="compositionally biased region" description="Low complexity" evidence="5">
    <location>
        <begin position="860"/>
        <end position="883"/>
    </location>
</feature>
<feature type="compositionally biased region" description="Low complexity" evidence="5">
    <location>
        <begin position="664"/>
        <end position="687"/>
    </location>
</feature>
<feature type="compositionally biased region" description="Low complexity" evidence="5">
    <location>
        <begin position="588"/>
        <end position="605"/>
    </location>
</feature>
<feature type="compositionally biased region" description="Polar residues" evidence="5">
    <location>
        <begin position="566"/>
        <end position="582"/>
    </location>
</feature>
<feature type="domain" description="Gram-positive cocci surface proteins LPxTG" evidence="7">
    <location>
        <begin position="1182"/>
        <end position="1218"/>
    </location>
</feature>
<feature type="region of interest" description="Disordered" evidence="5">
    <location>
        <begin position="214"/>
        <end position="233"/>
    </location>
</feature>
<feature type="region of interest" description="Disordered" evidence="5">
    <location>
        <begin position="1158"/>
        <end position="1187"/>
    </location>
</feature>
<feature type="compositionally biased region" description="Polar residues" evidence="5">
    <location>
        <begin position="885"/>
        <end position="899"/>
    </location>
</feature>
<feature type="region of interest" description="Disordered" evidence="5">
    <location>
        <begin position="441"/>
        <end position="640"/>
    </location>
</feature>
<accession>A0A1B2IUL9</accession>
<protein>
    <recommendedName>
        <fullName evidence="7">Gram-positive cocci surface proteins LPxTG domain-containing protein</fullName>
    </recommendedName>
</protein>
<evidence type="ECO:0000259" key="7">
    <source>
        <dbReference type="PROSITE" id="PS50847"/>
    </source>
</evidence>
<feature type="compositionally biased region" description="Low complexity" evidence="5">
    <location>
        <begin position="900"/>
        <end position="912"/>
    </location>
</feature>
<keyword evidence="2" id="KW-0964">Secreted</keyword>
<evidence type="ECO:0000256" key="5">
    <source>
        <dbReference type="SAM" id="MobiDB-lite"/>
    </source>
</evidence>
<keyword evidence="3" id="KW-0732">Signal</keyword>
<feature type="region of interest" description="Disordered" evidence="5">
    <location>
        <begin position="846"/>
        <end position="912"/>
    </location>
</feature>
<evidence type="ECO:0000256" key="1">
    <source>
        <dbReference type="ARBA" id="ARBA00022512"/>
    </source>
</evidence>